<protein>
    <recommendedName>
        <fullName evidence="3">Hpt domain-containing protein</fullName>
    </recommendedName>
</protein>
<proteinExistence type="predicted"/>
<name>A0ABU5IN44_9BURK</name>
<organism evidence="1 2">
    <name type="scientific">Azohydromonas lata</name>
    <dbReference type="NCBI Taxonomy" id="45677"/>
    <lineage>
        <taxon>Bacteria</taxon>
        <taxon>Pseudomonadati</taxon>
        <taxon>Pseudomonadota</taxon>
        <taxon>Betaproteobacteria</taxon>
        <taxon>Burkholderiales</taxon>
        <taxon>Sphaerotilaceae</taxon>
        <taxon>Azohydromonas</taxon>
    </lineage>
</organism>
<evidence type="ECO:0000313" key="1">
    <source>
        <dbReference type="EMBL" id="MDZ5460312.1"/>
    </source>
</evidence>
<accession>A0ABU5IN44</accession>
<evidence type="ECO:0008006" key="3">
    <source>
        <dbReference type="Google" id="ProtNLM"/>
    </source>
</evidence>
<dbReference type="Proteomes" id="UP001293718">
    <property type="component" value="Unassembled WGS sequence"/>
</dbReference>
<evidence type="ECO:0000313" key="2">
    <source>
        <dbReference type="Proteomes" id="UP001293718"/>
    </source>
</evidence>
<dbReference type="EMBL" id="JAXOJX010000065">
    <property type="protein sequence ID" value="MDZ5460312.1"/>
    <property type="molecule type" value="Genomic_DNA"/>
</dbReference>
<reference evidence="1 2" key="1">
    <citation type="submission" date="2023-11" db="EMBL/GenBank/DDBJ databases">
        <title>Draft genome of Azohydromonas lata strain H1 (DSM1123), a polyhydroxyalkanoate producer.</title>
        <authorList>
            <person name="Traversa D."/>
            <person name="D'Addabbo P."/>
            <person name="Pazzani C."/>
            <person name="Manzari C."/>
            <person name="Chiara M."/>
            <person name="Scrascia M."/>
        </authorList>
    </citation>
    <scope>NUCLEOTIDE SEQUENCE [LARGE SCALE GENOMIC DNA]</scope>
    <source>
        <strain evidence="1 2">H1</strain>
    </source>
</reference>
<keyword evidence="2" id="KW-1185">Reference proteome</keyword>
<sequence>MISAPDVDSPLPVDESGLYLTHGHTPPCGACAAVPLDPATELPVVDMARALEDFDNDAAAVNGLLHDFLGDKAACLRQLAALQGATGSQARALVHDLANTLDAGWCRMAALVLRSHEDRLRADATAALADIAAEVEATVLKAFDGVRRQLAHCLPCPLSARA</sequence>
<comment type="caution">
    <text evidence="1">The sequence shown here is derived from an EMBL/GenBank/DDBJ whole genome shotgun (WGS) entry which is preliminary data.</text>
</comment>
<dbReference type="RefSeq" id="WP_322467809.1">
    <property type="nucleotide sequence ID" value="NZ_JAXOJX010000065.1"/>
</dbReference>
<gene>
    <name evidence="1" type="ORF">SM757_27405</name>
</gene>